<evidence type="ECO:0000259" key="3">
    <source>
        <dbReference type="PROSITE" id="PS50835"/>
    </source>
</evidence>
<reference evidence="4" key="2">
    <citation type="submission" date="2025-09" db="UniProtKB">
        <authorList>
            <consortium name="Ensembl"/>
        </authorList>
    </citation>
    <scope>IDENTIFICATION</scope>
</reference>
<dbReference type="InterPro" id="IPR050380">
    <property type="entry name" value="Immune_Resp_Modulators"/>
</dbReference>
<evidence type="ECO:0000256" key="2">
    <source>
        <dbReference type="ARBA" id="ARBA00023319"/>
    </source>
</evidence>
<dbReference type="InterPro" id="IPR036179">
    <property type="entry name" value="Ig-like_dom_sf"/>
</dbReference>
<dbReference type="InterPro" id="IPR007110">
    <property type="entry name" value="Ig-like_dom"/>
</dbReference>
<dbReference type="FunFam" id="2.60.40.10:FF:000283">
    <property type="entry name" value="Immunoglobulin kappa constant"/>
    <property type="match status" value="1"/>
</dbReference>
<dbReference type="AlphaFoldDB" id="A0A8C4T6H8"/>
<protein>
    <recommendedName>
        <fullName evidence="3">Ig-like domain-containing protein</fullName>
    </recommendedName>
</protein>
<dbReference type="PROSITE" id="PS50835">
    <property type="entry name" value="IG_LIKE"/>
    <property type="match status" value="1"/>
</dbReference>
<dbReference type="SUPFAM" id="SSF48726">
    <property type="entry name" value="Immunoglobulin"/>
    <property type="match status" value="1"/>
</dbReference>
<dbReference type="GeneTree" id="ENSGT00950000183576"/>
<sequence>QPATTPPLMTLFPPSKEELSSTGKATLLCLAQGFYPGSLNVLWAAGGITKTGREIQTSEGEQQSDGSYHLSSFLQLSAEEWQSGQEFSCQLSHQALSSPMKKSISSANCAQ</sequence>
<dbReference type="Proteomes" id="UP000694620">
    <property type="component" value="Unassembled WGS sequence"/>
</dbReference>
<proteinExistence type="predicted"/>
<keyword evidence="5" id="KW-1185">Reference proteome</keyword>
<dbReference type="Pfam" id="PF07654">
    <property type="entry name" value="C1-set"/>
    <property type="match status" value="1"/>
</dbReference>
<dbReference type="SMART" id="SM00407">
    <property type="entry name" value="IGc1"/>
    <property type="match status" value="1"/>
</dbReference>
<dbReference type="InterPro" id="IPR013783">
    <property type="entry name" value="Ig-like_fold"/>
</dbReference>
<dbReference type="PANTHER" id="PTHR23411">
    <property type="entry name" value="TAPASIN"/>
    <property type="match status" value="1"/>
</dbReference>
<dbReference type="Ensembl" id="ENSECRT00000026898.1">
    <property type="protein sequence ID" value="ENSECRP00000026351.1"/>
    <property type="gene ID" value="ENSECRG00000017795.1"/>
</dbReference>
<keyword evidence="2" id="KW-0393">Immunoglobulin domain</keyword>
<evidence type="ECO:0000313" key="4">
    <source>
        <dbReference type="Ensembl" id="ENSECRP00000026351.1"/>
    </source>
</evidence>
<evidence type="ECO:0000256" key="1">
    <source>
        <dbReference type="ARBA" id="ARBA00023157"/>
    </source>
</evidence>
<name>A0A8C4T6H8_ERPCA</name>
<dbReference type="Gene3D" id="2.60.40.10">
    <property type="entry name" value="Immunoglobulins"/>
    <property type="match status" value="1"/>
</dbReference>
<dbReference type="InterPro" id="IPR003597">
    <property type="entry name" value="Ig_C1-set"/>
</dbReference>
<organism evidence="4 5">
    <name type="scientific">Erpetoichthys calabaricus</name>
    <name type="common">Rope fish</name>
    <name type="synonym">Calamoichthys calabaricus</name>
    <dbReference type="NCBI Taxonomy" id="27687"/>
    <lineage>
        <taxon>Eukaryota</taxon>
        <taxon>Metazoa</taxon>
        <taxon>Chordata</taxon>
        <taxon>Craniata</taxon>
        <taxon>Vertebrata</taxon>
        <taxon>Euteleostomi</taxon>
        <taxon>Actinopterygii</taxon>
        <taxon>Polypteriformes</taxon>
        <taxon>Polypteridae</taxon>
        <taxon>Erpetoichthys</taxon>
    </lineage>
</organism>
<accession>A0A8C4T6H8</accession>
<feature type="domain" description="Ig-like" evidence="3">
    <location>
        <begin position="7"/>
        <end position="105"/>
    </location>
</feature>
<keyword evidence="1" id="KW-1015">Disulfide bond</keyword>
<reference evidence="4" key="1">
    <citation type="submission" date="2025-08" db="UniProtKB">
        <authorList>
            <consortium name="Ensembl"/>
        </authorList>
    </citation>
    <scope>IDENTIFICATION</scope>
</reference>
<evidence type="ECO:0000313" key="5">
    <source>
        <dbReference type="Proteomes" id="UP000694620"/>
    </source>
</evidence>